<feature type="chain" id="PRO_5038259323" evidence="3">
    <location>
        <begin position="23"/>
        <end position="479"/>
    </location>
</feature>
<keyword evidence="6" id="KW-1185">Reference proteome</keyword>
<dbReference type="InterPro" id="IPR050645">
    <property type="entry name" value="Histidine_acid_phosphatase"/>
</dbReference>
<name>A0A834RCW3_SARSC</name>
<dbReference type="PANTHER" id="PTHR11567">
    <property type="entry name" value="ACID PHOSPHATASE-RELATED"/>
    <property type="match status" value="1"/>
</dbReference>
<sequence length="479" mass="57002">MIMFVVEFVAFFLLFWITPIHSSVFRSTVRDSSSLRFVQMIHTHGDRTPSQFVANDPFNAVEIFWPEGVGQLTEKGKERMLKIGEFFKPIYQDFVARNLNKTNLEQFVRIRSSAYRRCLQSAALFSTGLFGGGRQQPINNTYQSKFIDEYNFLMKIWTPVPIISYRPKAMDPILDADFDCPNVQKGFLQIRQQDLRVRDSLRKYRQFFDEISFFTGEHIDSLEKMNNLYKELYIEQQHNYHWWQWPYEIWSKNFDRLAIEQSREISKLYWSYYYDSSLIQRLIGGELIKKINKNFRRFLNESDENHHHRERFTIFSTHDGKIVVLLKALGIDIDDYLVDPGTVFIIELHQNASSYYLKFFLYNESITKESIRKYLLQEIFPKKFCLQQQQQQQRSKSLWTSESSSSSSTFCSIEEFLEYSQQFEPIDIEYECGLKHSKLTEKVNRMLWISNAFLATCLIALLGYVLIVNKFTRHHIKLL</sequence>
<dbReference type="OrthoDB" id="6418769at2759"/>
<dbReference type="Proteomes" id="UP000070412">
    <property type="component" value="Unassembled WGS sequence"/>
</dbReference>
<dbReference type="Gene3D" id="3.40.50.1240">
    <property type="entry name" value="Phosphoglycerate mutase-like"/>
    <property type="match status" value="1"/>
</dbReference>
<dbReference type="GO" id="GO:0016791">
    <property type="term" value="F:phosphatase activity"/>
    <property type="evidence" value="ECO:0007669"/>
    <property type="project" value="TreeGrafter"/>
</dbReference>
<reference evidence="6" key="1">
    <citation type="journal article" date="2020" name="PLoS Negl. Trop. Dis.">
        <title>High-quality nuclear genome for Sarcoptes scabiei-A critical resource for a neglected parasite.</title>
        <authorList>
            <person name="Korhonen P.K."/>
            <person name="Gasser R.B."/>
            <person name="Ma G."/>
            <person name="Wang T."/>
            <person name="Stroehlein A.J."/>
            <person name="Young N.D."/>
            <person name="Ang C.S."/>
            <person name="Fernando D.D."/>
            <person name="Lu H.C."/>
            <person name="Taylor S."/>
            <person name="Reynolds S.L."/>
            <person name="Mofiz E."/>
            <person name="Najaraj S.H."/>
            <person name="Gowda H."/>
            <person name="Madugundu A."/>
            <person name="Renuse S."/>
            <person name="Holt D."/>
            <person name="Pandey A."/>
            <person name="Papenfuss A.T."/>
            <person name="Fischer K."/>
        </authorList>
    </citation>
    <scope>NUCLEOTIDE SEQUENCE [LARGE SCALE GENOMIC DNA]</scope>
</reference>
<dbReference type="SUPFAM" id="SSF53254">
    <property type="entry name" value="Phosphoglycerate mutase-like"/>
    <property type="match status" value="1"/>
</dbReference>
<evidence type="ECO:0000256" key="1">
    <source>
        <dbReference type="ARBA" id="ARBA00005375"/>
    </source>
</evidence>
<evidence type="ECO:0000256" key="3">
    <source>
        <dbReference type="SAM" id="SignalP"/>
    </source>
</evidence>
<keyword evidence="2" id="KW-0472">Membrane</keyword>
<reference evidence="5" key="3">
    <citation type="submission" date="2022-06" db="UniProtKB">
        <authorList>
            <consortium name="EnsemblMetazoa"/>
        </authorList>
    </citation>
    <scope>IDENTIFICATION</scope>
</reference>
<evidence type="ECO:0000313" key="5">
    <source>
        <dbReference type="EnsemblMetazoa" id="KAF7494193.1"/>
    </source>
</evidence>
<evidence type="ECO:0000256" key="2">
    <source>
        <dbReference type="SAM" id="Phobius"/>
    </source>
</evidence>
<evidence type="ECO:0000313" key="4">
    <source>
        <dbReference type="EMBL" id="KAF7494193.1"/>
    </source>
</evidence>
<accession>A0A834RCW3</accession>
<dbReference type="InterPro" id="IPR000560">
    <property type="entry name" value="His_Pase_clade-2"/>
</dbReference>
<protein>
    <submittedName>
        <fullName evidence="4">Putative acid phosphatase 5</fullName>
    </submittedName>
</protein>
<dbReference type="AlphaFoldDB" id="A0A834RCW3"/>
<keyword evidence="2" id="KW-0812">Transmembrane</keyword>
<evidence type="ECO:0000313" key="6">
    <source>
        <dbReference type="Proteomes" id="UP000070412"/>
    </source>
</evidence>
<feature type="signal peptide" evidence="3">
    <location>
        <begin position="1"/>
        <end position="22"/>
    </location>
</feature>
<reference evidence="4" key="2">
    <citation type="submission" date="2020-01" db="EMBL/GenBank/DDBJ databases">
        <authorList>
            <person name="Korhonen P.K.K."/>
            <person name="Guangxu M.G."/>
            <person name="Wang T.W."/>
            <person name="Stroehlein A.J.S."/>
            <person name="Young N.D."/>
            <person name="Ang C.-S.A."/>
            <person name="Fernando D.W.F."/>
            <person name="Lu H.L."/>
            <person name="Taylor S.T."/>
            <person name="Ehtesham M.E.M."/>
            <person name="Najaraj S.H.N."/>
            <person name="Harsha G.H.G."/>
            <person name="Madugundu A.M."/>
            <person name="Renuse S.R."/>
            <person name="Holt D.H."/>
            <person name="Pandey A.P."/>
            <person name="Papenfuss A.P."/>
            <person name="Gasser R.B.G."/>
            <person name="Fischer K.F."/>
        </authorList>
    </citation>
    <scope>NUCLEOTIDE SEQUENCE</scope>
    <source>
        <strain evidence="4">SSS_KF_BRIS2020</strain>
    </source>
</reference>
<dbReference type="Pfam" id="PF00328">
    <property type="entry name" value="His_Phos_2"/>
    <property type="match status" value="1"/>
</dbReference>
<dbReference type="PANTHER" id="PTHR11567:SF171">
    <property type="entry name" value="ACID PHOSPHATASE FAMILY"/>
    <property type="match status" value="1"/>
</dbReference>
<keyword evidence="2" id="KW-1133">Transmembrane helix</keyword>
<organism evidence="4">
    <name type="scientific">Sarcoptes scabiei</name>
    <name type="common">Itch mite</name>
    <name type="synonym">Acarus scabiei</name>
    <dbReference type="NCBI Taxonomy" id="52283"/>
    <lineage>
        <taxon>Eukaryota</taxon>
        <taxon>Metazoa</taxon>
        <taxon>Ecdysozoa</taxon>
        <taxon>Arthropoda</taxon>
        <taxon>Chelicerata</taxon>
        <taxon>Arachnida</taxon>
        <taxon>Acari</taxon>
        <taxon>Acariformes</taxon>
        <taxon>Sarcoptiformes</taxon>
        <taxon>Astigmata</taxon>
        <taxon>Psoroptidia</taxon>
        <taxon>Sarcoptoidea</taxon>
        <taxon>Sarcoptidae</taxon>
        <taxon>Sarcoptinae</taxon>
        <taxon>Sarcoptes</taxon>
    </lineage>
</organism>
<proteinExistence type="inferred from homology"/>
<dbReference type="CDD" id="cd07061">
    <property type="entry name" value="HP_HAP_like"/>
    <property type="match status" value="1"/>
</dbReference>
<gene>
    <name evidence="4" type="ORF">SSS_4840</name>
</gene>
<dbReference type="InterPro" id="IPR029033">
    <property type="entry name" value="His_PPase_superfam"/>
</dbReference>
<comment type="similarity">
    <text evidence="1">Belongs to the histidine acid phosphatase family.</text>
</comment>
<dbReference type="EMBL" id="WVUK01000054">
    <property type="protein sequence ID" value="KAF7494193.1"/>
    <property type="molecule type" value="Genomic_DNA"/>
</dbReference>
<keyword evidence="3" id="KW-0732">Signal</keyword>
<feature type="transmembrane region" description="Helical" evidence="2">
    <location>
        <begin position="446"/>
        <end position="467"/>
    </location>
</feature>
<dbReference type="EnsemblMetazoa" id="SSS_4840s_mrna">
    <property type="protein sequence ID" value="KAF7494193.1"/>
    <property type="gene ID" value="SSS_4840"/>
</dbReference>